<feature type="signal peptide" evidence="3">
    <location>
        <begin position="1"/>
        <end position="22"/>
    </location>
</feature>
<accession>A0A175W2V3</accession>
<gene>
    <name evidence="4" type="ORF">MMYC01_206343</name>
    <name evidence="5" type="ORF">MMYC01_206435</name>
</gene>
<evidence type="ECO:0000256" key="2">
    <source>
        <dbReference type="SAM" id="Phobius"/>
    </source>
</evidence>
<evidence type="ECO:0000313" key="6">
    <source>
        <dbReference type="Proteomes" id="UP000078237"/>
    </source>
</evidence>
<proteinExistence type="predicted"/>
<reference evidence="6" key="2">
    <citation type="submission" date="2015-06" db="EMBL/GenBank/DDBJ databases">
        <authorList>
            <person name="van de Sande W.W.J."/>
        </authorList>
    </citation>
    <scope>NUCLEOTIDE SEQUENCE [LARGE SCALE GENOMIC DNA]</scope>
    <source>
        <strain evidence="6">mm55</strain>
    </source>
</reference>
<evidence type="ECO:0000313" key="5">
    <source>
        <dbReference type="EMBL" id="KXX77490.1"/>
    </source>
</evidence>
<dbReference type="Proteomes" id="UP000078237">
    <property type="component" value="Unassembled WGS sequence"/>
</dbReference>
<name>A0A175W2V3_9PEZI</name>
<dbReference type="AlphaFoldDB" id="A0A175W2V3"/>
<dbReference type="STRING" id="100816.A0A175W2V3"/>
<feature type="chain" id="PRO_5014046024" evidence="3">
    <location>
        <begin position="23"/>
        <end position="408"/>
    </location>
</feature>
<comment type="caution">
    <text evidence="4">The sequence shown here is derived from an EMBL/GenBank/DDBJ whole genome shotgun (WGS) entry which is preliminary data.</text>
</comment>
<reference evidence="4" key="1">
    <citation type="submission" date="2015-06" db="EMBL/GenBank/DDBJ databases">
        <authorList>
            <person name="Hoefler B.C."/>
            <person name="Straight P.D."/>
        </authorList>
    </citation>
    <scope>NUCLEOTIDE SEQUENCE [LARGE SCALE GENOMIC DNA]</scope>
    <source>
        <strain evidence="4">Mm55</strain>
    </source>
</reference>
<evidence type="ECO:0000256" key="1">
    <source>
        <dbReference type="SAM" id="MobiDB-lite"/>
    </source>
</evidence>
<protein>
    <submittedName>
        <fullName evidence="4">Uncharacterized protein</fullName>
    </submittedName>
</protein>
<dbReference type="EMBL" id="LCTW02000166">
    <property type="protein sequence ID" value="KXX77324.1"/>
    <property type="molecule type" value="Genomic_DNA"/>
</dbReference>
<feature type="region of interest" description="Disordered" evidence="1">
    <location>
        <begin position="260"/>
        <end position="298"/>
    </location>
</feature>
<evidence type="ECO:0000256" key="3">
    <source>
        <dbReference type="SAM" id="SignalP"/>
    </source>
</evidence>
<keyword evidence="3" id="KW-0732">Signal</keyword>
<dbReference type="OrthoDB" id="5338512at2759"/>
<keyword evidence="2" id="KW-0472">Membrane</keyword>
<reference evidence="4 6" key="3">
    <citation type="submission" date="2016-01" db="EMBL/GenBank/DDBJ databases">
        <title>Madurella mycetomatis genome sequencing.</title>
        <authorList>
            <person name="Van De Sande W."/>
        </authorList>
    </citation>
    <scope>NUCLEOTIDE SEQUENCE [LARGE SCALE GENOMIC DNA]</scope>
    <source>
        <strain evidence="4">Mm55</strain>
        <strain evidence="6">mm55</strain>
    </source>
</reference>
<organism evidence="4 6">
    <name type="scientific">Madurella mycetomatis</name>
    <dbReference type="NCBI Taxonomy" id="100816"/>
    <lineage>
        <taxon>Eukaryota</taxon>
        <taxon>Fungi</taxon>
        <taxon>Dikarya</taxon>
        <taxon>Ascomycota</taxon>
        <taxon>Pezizomycotina</taxon>
        <taxon>Sordariomycetes</taxon>
        <taxon>Sordariomycetidae</taxon>
        <taxon>Sordariales</taxon>
        <taxon>Sordariales incertae sedis</taxon>
        <taxon>Madurella</taxon>
    </lineage>
</organism>
<evidence type="ECO:0000313" key="4">
    <source>
        <dbReference type="EMBL" id="KXX77324.1"/>
    </source>
</evidence>
<keyword evidence="2" id="KW-1133">Transmembrane helix</keyword>
<dbReference type="VEuPathDB" id="FungiDB:MMYC01_206343"/>
<sequence>MLRRRLALRAASLAAICAAASAIPTRDLFARQSTCAPDFNQCREADLPDNFCCPSGSNCLVLAGRTTVLCCPEDADCERIEPLPCNISLQDAELNPDAVIKTTALGGTMDRCAGQCCPFGYSCRDDECVMDENQNAAPIETTTRPRPTSTTSVSTSATSVARTSTTADPTDAVDSPNITDGPNETDDGPPIAAIAGGAVAAAIVLVIAAIIAFIFLKKKKESEAGSPPKLSRSTSSFGNFISGPIMAENATLRSDFARGASLRNPADDPGSVTGDILGSAMSSPEPMPAAPPAAAHKTARQSSVAYGYGGPELSTFQPSPFLDMPHVGGYDNGLLTPHTPRQDREPSSVSINVFADPNITPDRSPEGPNYGRYSNMTTFTQMLDKADLGGVARGESYVPYQDSPQPRR</sequence>
<feature type="compositionally biased region" description="Low complexity" evidence="1">
    <location>
        <begin position="141"/>
        <end position="167"/>
    </location>
</feature>
<keyword evidence="2" id="KW-0812">Transmembrane</keyword>
<dbReference type="VEuPathDB" id="FungiDB:MMYC01_206435"/>
<feature type="transmembrane region" description="Helical" evidence="2">
    <location>
        <begin position="191"/>
        <end position="216"/>
    </location>
</feature>
<feature type="region of interest" description="Disordered" evidence="1">
    <location>
        <begin position="139"/>
        <end position="189"/>
    </location>
</feature>
<keyword evidence="6" id="KW-1185">Reference proteome</keyword>
<dbReference type="EMBL" id="LCTW02000159">
    <property type="protein sequence ID" value="KXX77490.1"/>
    <property type="molecule type" value="Genomic_DNA"/>
</dbReference>